<dbReference type="GO" id="GO:0097431">
    <property type="term" value="C:mitotic spindle pole"/>
    <property type="evidence" value="ECO:0007669"/>
    <property type="project" value="TreeGrafter"/>
</dbReference>
<gene>
    <name evidence="3" type="ORF">ABG768_006036</name>
</gene>
<dbReference type="PANTHER" id="PTHR21831">
    <property type="entry name" value="MICROTUBULE-ASSOCIATED PROTEIN 10"/>
    <property type="match status" value="1"/>
</dbReference>
<feature type="compositionally biased region" description="Basic and acidic residues" evidence="1">
    <location>
        <begin position="310"/>
        <end position="319"/>
    </location>
</feature>
<dbReference type="GO" id="GO:0008017">
    <property type="term" value="F:microtubule binding"/>
    <property type="evidence" value="ECO:0007669"/>
    <property type="project" value="InterPro"/>
</dbReference>
<evidence type="ECO:0000259" key="2">
    <source>
        <dbReference type="Pfam" id="PF14925"/>
    </source>
</evidence>
<dbReference type="AlphaFoldDB" id="A0AAW1ZVP5"/>
<dbReference type="GO" id="GO:0005881">
    <property type="term" value="C:cytoplasmic microtubule"/>
    <property type="evidence" value="ECO:0007669"/>
    <property type="project" value="TreeGrafter"/>
</dbReference>
<feature type="compositionally biased region" description="Polar residues" evidence="1">
    <location>
        <begin position="549"/>
        <end position="559"/>
    </location>
</feature>
<comment type="caution">
    <text evidence="3">The sequence shown here is derived from an EMBL/GenBank/DDBJ whole genome shotgun (WGS) entry which is preliminary data.</text>
</comment>
<feature type="compositionally biased region" description="Basic and acidic residues" evidence="1">
    <location>
        <begin position="728"/>
        <end position="739"/>
    </location>
</feature>
<keyword evidence="4" id="KW-1185">Reference proteome</keyword>
<dbReference type="Proteomes" id="UP001479290">
    <property type="component" value="Unassembled WGS sequence"/>
</dbReference>
<dbReference type="InterPro" id="IPR039302">
    <property type="entry name" value="MAP10"/>
</dbReference>
<dbReference type="PANTHER" id="PTHR21831:SF2">
    <property type="entry name" value="MICROTUBULE-ASSOCIATED PROTEIN 10"/>
    <property type="match status" value="1"/>
</dbReference>
<feature type="compositionally biased region" description="Basic and acidic residues" evidence="1">
    <location>
        <begin position="511"/>
        <end position="530"/>
    </location>
</feature>
<evidence type="ECO:0000313" key="4">
    <source>
        <dbReference type="Proteomes" id="UP001479290"/>
    </source>
</evidence>
<dbReference type="Pfam" id="PF14924">
    <property type="entry name" value="MAP10_N"/>
    <property type="match status" value="1"/>
</dbReference>
<feature type="compositionally biased region" description="Polar residues" evidence="1">
    <location>
        <begin position="616"/>
        <end position="626"/>
    </location>
</feature>
<dbReference type="EMBL" id="JAWDJR010000013">
    <property type="protein sequence ID" value="KAK9964908.1"/>
    <property type="molecule type" value="Genomic_DNA"/>
</dbReference>
<dbReference type="GO" id="GO:0032467">
    <property type="term" value="P:positive regulation of cytokinesis"/>
    <property type="evidence" value="ECO:0007669"/>
    <property type="project" value="TreeGrafter"/>
</dbReference>
<feature type="region of interest" description="Disordered" evidence="1">
    <location>
        <begin position="503"/>
        <end position="742"/>
    </location>
</feature>
<organism evidence="3 4">
    <name type="scientific">Culter alburnus</name>
    <name type="common">Topmouth culter</name>
    <dbReference type="NCBI Taxonomy" id="194366"/>
    <lineage>
        <taxon>Eukaryota</taxon>
        <taxon>Metazoa</taxon>
        <taxon>Chordata</taxon>
        <taxon>Craniata</taxon>
        <taxon>Vertebrata</taxon>
        <taxon>Euteleostomi</taxon>
        <taxon>Actinopterygii</taxon>
        <taxon>Neopterygii</taxon>
        <taxon>Teleostei</taxon>
        <taxon>Ostariophysi</taxon>
        <taxon>Cypriniformes</taxon>
        <taxon>Xenocyprididae</taxon>
        <taxon>Xenocypridinae</taxon>
        <taxon>Culter</taxon>
    </lineage>
</organism>
<dbReference type="GO" id="GO:0031122">
    <property type="term" value="P:cytoplasmic microtubule organization"/>
    <property type="evidence" value="ECO:0007669"/>
    <property type="project" value="TreeGrafter"/>
</dbReference>
<dbReference type="GO" id="GO:0005813">
    <property type="term" value="C:centrosome"/>
    <property type="evidence" value="ECO:0007669"/>
    <property type="project" value="TreeGrafter"/>
</dbReference>
<dbReference type="Pfam" id="PF14925">
    <property type="entry name" value="HPHLAWLY"/>
    <property type="match status" value="1"/>
</dbReference>
<accession>A0AAW1ZVP5</accession>
<feature type="compositionally biased region" description="Polar residues" evidence="1">
    <location>
        <begin position="590"/>
        <end position="599"/>
    </location>
</feature>
<sequence length="764" mass="84144">MSSTQETLFSLELVIDYVRVDGARGRVSAPAVGVRFLDFPTLLIYQSGHKDASSKSGYADLCVSPEALSQQDDGDNLKYSFHKGKSCLFKMNLDSLHTHLLNTPLYAMVLDVKDEIPKLIGSSLISLAKVTERIKLDVGKHGIGSPSAHGERLLTSICNLMGKNIGAISLAYKIVSLGAHLIPHIPENRVCEVGVTRGKAEQHEPVHAKCEIPPKVSENHPGNVLSPQISLDGQSSDVVISGLPAEQRVLWTEDAQEYTEFCPPPLFYSSSLKNQQERKSFTGLLEAIESLNIEDPEDGNNEDMHDFPEISAVKADRSSKLTSTPRSRHEETDSAPLGNVIRQLPLLNALLVELSQLNGQTQQQPLSIHPHLAWLYTSAPGAKTESQRTIKASPKQRTIQCKIKGGVKSVKSASGAKKNEEKLQPKRTLKYGLTKSFRLRLKLVKPGLAKRHECIEYQNMKQDQPTRQTSSDHKRVRKSVYRGVNLDETVETLVSSIEMDPTPIKTASSKRSNESLAKHVAETTLDERDKKVRVHIPSALSDRSEQHSDLNNPGVQSFKENSREDSRASSRPRRSSLSNGSFEQEEYQDDFTSLNTTDGYSPDPLSSPEPNRRKTNSGSSTSSQNRGLPVPVKAENSPQRSLKGTHVIRPRVQTSALSLSSDDGEDEFVSSDSGRRRRPGSQSSGQKTQKSESFDSDPAEKGMTFSRVSKDSDSPANNPVLKSISSPEHSDAGEERDKLGSLGLDRNCHHISELVFNKLPGYTL</sequence>
<feature type="region of interest" description="Disordered" evidence="1">
    <location>
        <begin position="310"/>
        <end position="336"/>
    </location>
</feature>
<name>A0AAW1ZVP5_CULAL</name>
<evidence type="ECO:0000256" key="1">
    <source>
        <dbReference type="SAM" id="MobiDB-lite"/>
    </source>
</evidence>
<dbReference type="InterPro" id="IPR026679">
    <property type="entry name" value="MAP10_C-term"/>
</dbReference>
<dbReference type="GO" id="GO:1990023">
    <property type="term" value="C:mitotic spindle midzone"/>
    <property type="evidence" value="ECO:0007669"/>
    <property type="project" value="TreeGrafter"/>
</dbReference>
<dbReference type="GO" id="GO:0030496">
    <property type="term" value="C:midbody"/>
    <property type="evidence" value="ECO:0007669"/>
    <property type="project" value="TreeGrafter"/>
</dbReference>
<feature type="region of interest" description="Disordered" evidence="1">
    <location>
        <begin position="459"/>
        <end position="480"/>
    </location>
</feature>
<proteinExistence type="predicted"/>
<feature type="domain" description="Microtubule-associated protein 10 C-terminal" evidence="2">
    <location>
        <begin position="259"/>
        <end position="463"/>
    </location>
</feature>
<feature type="compositionally biased region" description="Polar residues" evidence="1">
    <location>
        <begin position="459"/>
        <end position="469"/>
    </location>
</feature>
<evidence type="ECO:0000313" key="3">
    <source>
        <dbReference type="EMBL" id="KAK9964908.1"/>
    </source>
</evidence>
<reference evidence="3 4" key="1">
    <citation type="submission" date="2024-05" db="EMBL/GenBank/DDBJ databases">
        <title>A high-quality chromosomal-level genome assembly of Topmouth culter (Culter alburnus).</title>
        <authorList>
            <person name="Zhao H."/>
        </authorList>
    </citation>
    <scope>NUCLEOTIDE SEQUENCE [LARGE SCALE GENOMIC DNA]</scope>
    <source>
        <strain evidence="3">CATC2023</strain>
        <tissue evidence="3">Muscle</tissue>
    </source>
</reference>
<protein>
    <recommendedName>
        <fullName evidence="2">Microtubule-associated protein 10 C-terminal domain-containing protein</fullName>
    </recommendedName>
</protein>
<feature type="compositionally biased region" description="Polar residues" evidence="1">
    <location>
        <begin position="652"/>
        <end position="661"/>
    </location>
</feature>
<dbReference type="GO" id="GO:0051256">
    <property type="term" value="P:mitotic spindle midzone assembly"/>
    <property type="evidence" value="ECO:0007669"/>
    <property type="project" value="TreeGrafter"/>
</dbReference>